<reference evidence="1" key="1">
    <citation type="submission" date="2020-05" db="EMBL/GenBank/DDBJ databases">
        <title>Large-scale comparative analyses of tick genomes elucidate their genetic diversity and vector capacities.</title>
        <authorList>
            <person name="Jia N."/>
            <person name="Wang J."/>
            <person name="Shi W."/>
            <person name="Du L."/>
            <person name="Sun Y."/>
            <person name="Zhan W."/>
            <person name="Jiang J."/>
            <person name="Wang Q."/>
            <person name="Zhang B."/>
            <person name="Ji P."/>
            <person name="Sakyi L.B."/>
            <person name="Cui X."/>
            <person name="Yuan T."/>
            <person name="Jiang B."/>
            <person name="Yang W."/>
            <person name="Lam T.T.-Y."/>
            <person name="Chang Q."/>
            <person name="Ding S."/>
            <person name="Wang X."/>
            <person name="Zhu J."/>
            <person name="Ruan X."/>
            <person name="Zhao L."/>
            <person name="Wei J."/>
            <person name="Que T."/>
            <person name="Du C."/>
            <person name="Cheng J."/>
            <person name="Dai P."/>
            <person name="Han X."/>
            <person name="Huang E."/>
            <person name="Gao Y."/>
            <person name="Liu J."/>
            <person name="Shao H."/>
            <person name="Ye R."/>
            <person name="Li L."/>
            <person name="Wei W."/>
            <person name="Wang X."/>
            <person name="Wang C."/>
            <person name="Yang T."/>
            <person name="Huo Q."/>
            <person name="Li W."/>
            <person name="Guo W."/>
            <person name="Chen H."/>
            <person name="Zhou L."/>
            <person name="Ni X."/>
            <person name="Tian J."/>
            <person name="Zhou Y."/>
            <person name="Sheng Y."/>
            <person name="Liu T."/>
            <person name="Pan Y."/>
            <person name="Xia L."/>
            <person name="Li J."/>
            <person name="Zhao F."/>
            <person name="Cao W."/>
        </authorList>
    </citation>
    <scope>NUCLEOTIDE SEQUENCE</scope>
    <source>
        <strain evidence="1">Hyas-2018</strain>
    </source>
</reference>
<name>A0ACB7T5N8_HYAAI</name>
<evidence type="ECO:0000313" key="1">
    <source>
        <dbReference type="EMBL" id="KAH6940717.1"/>
    </source>
</evidence>
<accession>A0ACB7T5N8</accession>
<evidence type="ECO:0000313" key="2">
    <source>
        <dbReference type="Proteomes" id="UP000821845"/>
    </source>
</evidence>
<dbReference type="Proteomes" id="UP000821845">
    <property type="component" value="Chromosome 11"/>
</dbReference>
<gene>
    <name evidence="1" type="ORF">HPB50_005276</name>
</gene>
<dbReference type="EMBL" id="CM023491">
    <property type="protein sequence ID" value="KAH6940717.1"/>
    <property type="molecule type" value="Genomic_DNA"/>
</dbReference>
<comment type="caution">
    <text evidence="1">The sequence shown here is derived from an EMBL/GenBank/DDBJ whole genome shotgun (WGS) entry which is preliminary data.</text>
</comment>
<keyword evidence="2" id="KW-1185">Reference proteome</keyword>
<protein>
    <submittedName>
        <fullName evidence="1">Uncharacterized protein</fullName>
    </submittedName>
</protein>
<proteinExistence type="predicted"/>
<organism evidence="1 2">
    <name type="scientific">Hyalomma asiaticum</name>
    <name type="common">Tick</name>
    <dbReference type="NCBI Taxonomy" id="266040"/>
    <lineage>
        <taxon>Eukaryota</taxon>
        <taxon>Metazoa</taxon>
        <taxon>Ecdysozoa</taxon>
        <taxon>Arthropoda</taxon>
        <taxon>Chelicerata</taxon>
        <taxon>Arachnida</taxon>
        <taxon>Acari</taxon>
        <taxon>Parasitiformes</taxon>
        <taxon>Ixodida</taxon>
        <taxon>Ixodoidea</taxon>
        <taxon>Ixodidae</taxon>
        <taxon>Hyalomminae</taxon>
        <taxon>Hyalomma</taxon>
    </lineage>
</organism>
<sequence length="262" mass="28170">MPCSHIQEITSLLGITITGVADPVPTNQPSGSVVYGVRANVTLESPELDVPEGTGLHYDGDLAVYKLGRDTYLARFLNFSMIKHEPSTRTTCPGCSLETLIIAPPERRYQPSAAVNDAFRTQAHTSSVETRIIAPPERRYPSRTAVNDAVRPQVGTETLVSAPRRYPPHTAVNDAARSQVGAPGMETLIIAPPERGYPANAAVVKYEIGAAAPAWVNSVYKSVLTLLQNQVETPRDLPSVSSYYENSPAVNDTGSRTSAIAV</sequence>